<dbReference type="EMBL" id="BGPR01041796">
    <property type="protein sequence ID" value="GBO18156.1"/>
    <property type="molecule type" value="Genomic_DNA"/>
</dbReference>
<gene>
    <name evidence="1" type="ORF">AVEN_222893_1</name>
</gene>
<dbReference type="Proteomes" id="UP000499080">
    <property type="component" value="Unassembled WGS sequence"/>
</dbReference>
<dbReference type="OrthoDB" id="6417077at2759"/>
<accession>A0A4Y2V270</accession>
<comment type="caution">
    <text evidence="1">The sequence shown here is derived from an EMBL/GenBank/DDBJ whole genome shotgun (WGS) entry which is preliminary data.</text>
</comment>
<proteinExistence type="predicted"/>
<reference evidence="1 2" key="1">
    <citation type="journal article" date="2019" name="Sci. Rep.">
        <title>Orb-weaving spider Araneus ventricosus genome elucidates the spidroin gene catalogue.</title>
        <authorList>
            <person name="Kono N."/>
            <person name="Nakamura H."/>
            <person name="Ohtoshi R."/>
            <person name="Moran D.A.P."/>
            <person name="Shinohara A."/>
            <person name="Yoshida Y."/>
            <person name="Fujiwara M."/>
            <person name="Mori M."/>
            <person name="Tomita M."/>
            <person name="Arakawa K."/>
        </authorList>
    </citation>
    <scope>NUCLEOTIDE SEQUENCE [LARGE SCALE GENOMIC DNA]</scope>
</reference>
<organism evidence="1 2">
    <name type="scientific">Araneus ventricosus</name>
    <name type="common">Orbweaver spider</name>
    <name type="synonym">Epeira ventricosa</name>
    <dbReference type="NCBI Taxonomy" id="182803"/>
    <lineage>
        <taxon>Eukaryota</taxon>
        <taxon>Metazoa</taxon>
        <taxon>Ecdysozoa</taxon>
        <taxon>Arthropoda</taxon>
        <taxon>Chelicerata</taxon>
        <taxon>Arachnida</taxon>
        <taxon>Araneae</taxon>
        <taxon>Araneomorphae</taxon>
        <taxon>Entelegynae</taxon>
        <taxon>Araneoidea</taxon>
        <taxon>Araneidae</taxon>
        <taxon>Araneus</taxon>
    </lineage>
</organism>
<dbReference type="AlphaFoldDB" id="A0A4Y2V270"/>
<protein>
    <submittedName>
        <fullName evidence="1">Uncharacterized protein</fullName>
    </submittedName>
</protein>
<sequence length="120" mass="13771">MDYLHPGFREIGLHGDLLPRVNVRVVRFLEGPLQLLELGARESGSDSTLFALLGQHAVMARVHFVRQATCKKRGESIHKQLKCEQTHYGVQFIDHSIIPENLHLNSFEYDPNVIKSDYYI</sequence>
<name>A0A4Y2V270_ARAVE</name>
<evidence type="ECO:0000313" key="2">
    <source>
        <dbReference type="Proteomes" id="UP000499080"/>
    </source>
</evidence>
<keyword evidence="2" id="KW-1185">Reference proteome</keyword>
<evidence type="ECO:0000313" key="1">
    <source>
        <dbReference type="EMBL" id="GBO18156.1"/>
    </source>
</evidence>